<reference evidence="1 2" key="1">
    <citation type="submission" date="2023-07" db="EMBL/GenBank/DDBJ databases">
        <title>Sorghum-associated microbial communities from plants grown in Nebraska, USA.</title>
        <authorList>
            <person name="Schachtman D."/>
        </authorList>
    </citation>
    <scope>NUCLEOTIDE SEQUENCE [LARGE SCALE GENOMIC DNA]</scope>
    <source>
        <strain evidence="1 2">BE190</strain>
    </source>
</reference>
<evidence type="ECO:0008006" key="3">
    <source>
        <dbReference type="Google" id="ProtNLM"/>
    </source>
</evidence>
<proteinExistence type="predicted"/>
<organism evidence="1 2">
    <name type="scientific">Cellvibrio fibrivorans</name>
    <dbReference type="NCBI Taxonomy" id="126350"/>
    <lineage>
        <taxon>Bacteria</taxon>
        <taxon>Pseudomonadati</taxon>
        <taxon>Pseudomonadota</taxon>
        <taxon>Gammaproteobacteria</taxon>
        <taxon>Cellvibrionales</taxon>
        <taxon>Cellvibrionaceae</taxon>
        <taxon>Cellvibrio</taxon>
    </lineage>
</organism>
<comment type="caution">
    <text evidence="1">The sequence shown here is derived from an EMBL/GenBank/DDBJ whole genome shotgun (WGS) entry which is preliminary data.</text>
</comment>
<evidence type="ECO:0000313" key="2">
    <source>
        <dbReference type="Proteomes" id="UP001253595"/>
    </source>
</evidence>
<dbReference type="Proteomes" id="UP001253595">
    <property type="component" value="Unassembled WGS sequence"/>
</dbReference>
<dbReference type="RefSeq" id="WP_310073501.1">
    <property type="nucleotide sequence ID" value="NZ_JAVDVX010000005.1"/>
</dbReference>
<name>A0ABU1V086_9GAMM</name>
<accession>A0ABU1V086</accession>
<protein>
    <recommendedName>
        <fullName evidence="3">Type 1 pili tip component</fullName>
    </recommendedName>
</protein>
<gene>
    <name evidence="1" type="ORF">J2X05_002875</name>
</gene>
<keyword evidence="2" id="KW-1185">Reference proteome</keyword>
<evidence type="ECO:0000313" key="1">
    <source>
        <dbReference type="EMBL" id="MDR7090849.1"/>
    </source>
</evidence>
<sequence>MMLKELVAQWESHAHGVLTKDTYAVHLLVEDAAKIDALAEMYPKRTKEQLISELLSAALGQLEASFPYVQGPTVVARDEMDDAIYEDIGPTPRFMALTKKYLAQHRQ</sequence>
<dbReference type="EMBL" id="JAVDVX010000005">
    <property type="protein sequence ID" value="MDR7090849.1"/>
    <property type="molecule type" value="Genomic_DNA"/>
</dbReference>